<reference evidence="1 2" key="1">
    <citation type="submission" date="2010-10" db="EMBL/GenBank/DDBJ databases">
        <authorList>
            <person name="Chen C."/>
            <person name="Kittichotirat W."/>
            <person name="Asikainen S."/>
            <person name="Bumgarner R."/>
        </authorList>
    </citation>
    <scope>NUCLEOTIDE SEQUENCE [LARGE SCALE GENOMIC DNA]</scope>
    <source>
        <strain evidence="1 2">SC1083</strain>
    </source>
</reference>
<organism evidence="1 2">
    <name type="scientific">Aggregatibacter actinomycetemcomitans serotype e str. SC1083</name>
    <dbReference type="NCBI Taxonomy" id="907488"/>
    <lineage>
        <taxon>Bacteria</taxon>
        <taxon>Pseudomonadati</taxon>
        <taxon>Pseudomonadota</taxon>
        <taxon>Gammaproteobacteria</taxon>
        <taxon>Pasteurellales</taxon>
        <taxon>Pasteurellaceae</taxon>
        <taxon>Aggregatibacter</taxon>
    </lineage>
</organism>
<accession>G4AAH9</accession>
<proteinExistence type="predicted"/>
<dbReference type="EMBL" id="AEJM01000037">
    <property type="protein sequence ID" value="EGY32836.1"/>
    <property type="molecule type" value="Genomic_DNA"/>
</dbReference>
<gene>
    <name evidence="1" type="ORF">SC1083_1852</name>
</gene>
<evidence type="ECO:0000313" key="2">
    <source>
        <dbReference type="Proteomes" id="UP000005508"/>
    </source>
</evidence>
<protein>
    <submittedName>
        <fullName evidence="1">Uncharacterized protein</fullName>
    </submittedName>
</protein>
<dbReference type="AlphaFoldDB" id="G4AAH9"/>
<dbReference type="Proteomes" id="UP000005508">
    <property type="component" value="Unassembled WGS sequence"/>
</dbReference>
<sequence>MLSIPFDAISENFTEILFKESLMIVSIVEKTFAIHFYLFSLG</sequence>
<evidence type="ECO:0000313" key="1">
    <source>
        <dbReference type="EMBL" id="EGY32836.1"/>
    </source>
</evidence>
<name>G4AAH9_AGGAC</name>
<comment type="caution">
    <text evidence="1">The sequence shown here is derived from an EMBL/GenBank/DDBJ whole genome shotgun (WGS) entry which is preliminary data.</text>
</comment>